<dbReference type="EMBL" id="PFFQ01000054">
    <property type="protein sequence ID" value="PIW14988.1"/>
    <property type="molecule type" value="Genomic_DNA"/>
</dbReference>
<reference evidence="1 2" key="1">
    <citation type="submission" date="2017-09" db="EMBL/GenBank/DDBJ databases">
        <title>Depth-based differentiation of microbial function through sediment-hosted aquifers and enrichment of novel symbionts in the deep terrestrial subsurface.</title>
        <authorList>
            <person name="Probst A.J."/>
            <person name="Ladd B."/>
            <person name="Jarett J.K."/>
            <person name="Geller-Mcgrath D.E."/>
            <person name="Sieber C.M."/>
            <person name="Emerson J.B."/>
            <person name="Anantharaman K."/>
            <person name="Thomas B.C."/>
            <person name="Malmstrom R."/>
            <person name="Stieglmeier M."/>
            <person name="Klingl A."/>
            <person name="Woyke T."/>
            <person name="Ryan C.M."/>
            <person name="Banfield J.F."/>
        </authorList>
    </citation>
    <scope>NUCLEOTIDE SEQUENCE [LARGE SCALE GENOMIC DNA]</scope>
    <source>
        <strain evidence="1">CG17_big_fil_post_rev_8_21_14_2_50_48_46</strain>
    </source>
</reference>
<protein>
    <submittedName>
        <fullName evidence="1">Uncharacterized protein</fullName>
    </submittedName>
</protein>
<name>A0A2M7G140_9BACT</name>
<proteinExistence type="predicted"/>
<sequence length="394" mass="44035">MGNISNSAKTIQAQILSANTVLPSQTEQELENTKALARQDGNHNLVLLNSENTTAPQVYNLKVTEMDLDQVQLGQTIKTGQIQGTLQFMDNGSDDPIYNALKSEQNLYSLSEKEAGQFVLALTVWGFGGSDDEDKFKLDYSPRELKAFVSEFQKEIGAEATGVWNEESFVKAKAFVLEHFDKDEMMTDAQFKNFIGDVQNYFQGKITRDQANENLEAYLYDQRSQPLHAPSKPDEIGFQSFQSQFKPEEQMLIGLCLSNYSRNEIPVLQAILKGNTPAETAKTQLLDAFYDPEEIPEVLAPGADLSKELGKVLVKELQADTLDMPAEKVSGKFDQNTYDALQASLKEDYELDLSPEGLRQFTQAALKAILAKARGEIDEDQLDSQLEALSKKRF</sequence>
<gene>
    <name evidence="1" type="ORF">COW36_18860</name>
</gene>
<organism evidence="1 2">
    <name type="scientific">bacterium (Candidatus Blackallbacteria) CG17_big_fil_post_rev_8_21_14_2_50_48_46</name>
    <dbReference type="NCBI Taxonomy" id="2014261"/>
    <lineage>
        <taxon>Bacteria</taxon>
        <taxon>Candidatus Blackallbacteria</taxon>
    </lineage>
</organism>
<evidence type="ECO:0000313" key="1">
    <source>
        <dbReference type="EMBL" id="PIW14988.1"/>
    </source>
</evidence>
<dbReference type="Proteomes" id="UP000231019">
    <property type="component" value="Unassembled WGS sequence"/>
</dbReference>
<evidence type="ECO:0000313" key="2">
    <source>
        <dbReference type="Proteomes" id="UP000231019"/>
    </source>
</evidence>
<comment type="caution">
    <text evidence="1">The sequence shown here is derived from an EMBL/GenBank/DDBJ whole genome shotgun (WGS) entry which is preliminary data.</text>
</comment>
<dbReference type="AlphaFoldDB" id="A0A2M7G140"/>
<accession>A0A2M7G140</accession>